<accession>A0A6J4TGQ9</accession>
<evidence type="ECO:0000256" key="3">
    <source>
        <dbReference type="ARBA" id="ARBA00022692"/>
    </source>
</evidence>
<proteinExistence type="predicted"/>
<keyword evidence="5 6" id="KW-0472">Membrane</keyword>
<dbReference type="InterPro" id="IPR022791">
    <property type="entry name" value="L-PG_synthase/AglD"/>
</dbReference>
<feature type="transmembrane region" description="Helical" evidence="6">
    <location>
        <begin position="262"/>
        <end position="281"/>
    </location>
</feature>
<feature type="transmembrane region" description="Helical" evidence="6">
    <location>
        <begin position="116"/>
        <end position="139"/>
    </location>
</feature>
<dbReference type="PANTHER" id="PTHR39087">
    <property type="entry name" value="UPF0104 MEMBRANE PROTEIN MJ1595"/>
    <property type="match status" value="1"/>
</dbReference>
<evidence type="ECO:0008006" key="8">
    <source>
        <dbReference type="Google" id="ProtNLM"/>
    </source>
</evidence>
<gene>
    <name evidence="7" type="ORF">AVDCRST_MAG45-2617</name>
</gene>
<dbReference type="Pfam" id="PF03706">
    <property type="entry name" value="LPG_synthase_TM"/>
    <property type="match status" value="1"/>
</dbReference>
<dbReference type="PANTHER" id="PTHR39087:SF2">
    <property type="entry name" value="UPF0104 MEMBRANE PROTEIN MJ1595"/>
    <property type="match status" value="1"/>
</dbReference>
<feature type="transmembrane region" description="Helical" evidence="6">
    <location>
        <begin position="20"/>
        <end position="46"/>
    </location>
</feature>
<feature type="transmembrane region" description="Helical" evidence="6">
    <location>
        <begin position="159"/>
        <end position="180"/>
    </location>
</feature>
<feature type="transmembrane region" description="Helical" evidence="6">
    <location>
        <begin position="287"/>
        <end position="307"/>
    </location>
</feature>
<evidence type="ECO:0000313" key="7">
    <source>
        <dbReference type="EMBL" id="CAA9522929.1"/>
    </source>
</evidence>
<feature type="transmembrane region" description="Helical" evidence="6">
    <location>
        <begin position="231"/>
        <end position="250"/>
    </location>
</feature>
<evidence type="ECO:0000256" key="2">
    <source>
        <dbReference type="ARBA" id="ARBA00022475"/>
    </source>
</evidence>
<organism evidence="7">
    <name type="scientific">uncultured Solirubrobacterales bacterium</name>
    <dbReference type="NCBI Taxonomy" id="768556"/>
    <lineage>
        <taxon>Bacteria</taxon>
        <taxon>Bacillati</taxon>
        <taxon>Actinomycetota</taxon>
        <taxon>Thermoleophilia</taxon>
        <taxon>Solirubrobacterales</taxon>
        <taxon>environmental samples</taxon>
    </lineage>
</organism>
<evidence type="ECO:0000256" key="6">
    <source>
        <dbReference type="SAM" id="Phobius"/>
    </source>
</evidence>
<keyword evidence="3 6" id="KW-0812">Transmembrane</keyword>
<protein>
    <recommendedName>
        <fullName evidence="8">Flippase-like domain-containing protein</fullName>
    </recommendedName>
</protein>
<dbReference type="AlphaFoldDB" id="A0A6J4TGQ9"/>
<evidence type="ECO:0000256" key="5">
    <source>
        <dbReference type="ARBA" id="ARBA00023136"/>
    </source>
</evidence>
<comment type="subcellular location">
    <subcellularLocation>
        <location evidence="1">Cell membrane</location>
        <topology evidence="1">Multi-pass membrane protein</topology>
    </subcellularLocation>
</comment>
<keyword evidence="4 6" id="KW-1133">Transmembrane helix</keyword>
<name>A0A6J4TGQ9_9ACTN</name>
<sequence>MLVTAALGDSFRAFFDTVEAFLGNLAAVSWGLLALGLLLHAGFVTVRTRGWLNTVRAAYPGVPVRWRDIWASYAVGFGVNSVVPARAGEVARLYLAHGSVAGASYPTLASSFLVEAIFDTVIGVALITFALTQGALPALPDLSRIPGLGLGWIPRNPELALFVVTFVAVAGLAAVGLLSVRVRAFWARVRQGLVILRDRPRYLREVVTWQASAWLLRFASFWLLLAAFGMLASVRTALLVLAVQAMSTLVPLTPQGAGAQQALLAVVFAGLAAGPQVAAYAVGQQVAIVVVNVALGFAALALVFGTTDWRGVIARGREARTTDGSGGAPPDTA</sequence>
<dbReference type="GO" id="GO:0005886">
    <property type="term" value="C:plasma membrane"/>
    <property type="evidence" value="ECO:0007669"/>
    <property type="project" value="UniProtKB-SubCell"/>
</dbReference>
<evidence type="ECO:0000256" key="4">
    <source>
        <dbReference type="ARBA" id="ARBA00022989"/>
    </source>
</evidence>
<reference evidence="7" key="1">
    <citation type="submission" date="2020-02" db="EMBL/GenBank/DDBJ databases">
        <authorList>
            <person name="Meier V. D."/>
        </authorList>
    </citation>
    <scope>NUCLEOTIDE SEQUENCE</scope>
    <source>
        <strain evidence="7">AVDCRST_MAG45</strain>
    </source>
</reference>
<keyword evidence="2" id="KW-1003">Cell membrane</keyword>
<evidence type="ECO:0000256" key="1">
    <source>
        <dbReference type="ARBA" id="ARBA00004651"/>
    </source>
</evidence>
<dbReference type="EMBL" id="CADCVU010000224">
    <property type="protein sequence ID" value="CAA9522929.1"/>
    <property type="molecule type" value="Genomic_DNA"/>
</dbReference>